<dbReference type="AlphaFoldDB" id="A0A2U9IWX9"/>
<accession>A0A2U9IWX9</accession>
<gene>
    <name evidence="1" type="ORF">DFR87_04545</name>
</gene>
<sequence length="131" mass="14748">MALFKKEKMYKVNGDLQQIASRFTQYLQMDGWKVQSRTEGDKVIIQAQKGGILRDIIAADRALTFVLEKTQEGIKATVGVGKWIQNLAVTAIETILLSELFLVVDVPEMLWNSHVEDKLLKELDNIVGIST</sequence>
<dbReference type="KEGG" id="mhk:DFR87_04545"/>
<dbReference type="Proteomes" id="UP000247586">
    <property type="component" value="Chromosome"/>
</dbReference>
<reference evidence="2" key="2">
    <citation type="submission" date="2020-03" db="EMBL/GenBank/DDBJ databases">
        <title>Complete Genome Sequences of Extremely Thermoacidophilic, Metal-Mobilizing Type-Strain Members of the Archaeal Family Sulfolobaceae: Acidianus brierleyi DSM-1651T, Acidianus sulfidivorans DSM-18786T, Metallosphaera hakonensis DSM-7519T, and Metallosphaera prunae DSM-10039T.</title>
        <authorList>
            <person name="Counts J.A."/>
            <person name="Kelly R.M."/>
        </authorList>
    </citation>
    <scope>NUCLEOTIDE SEQUENCE [LARGE SCALE GENOMIC DNA]</scope>
    <source>
        <strain evidence="2">HO1-1</strain>
    </source>
</reference>
<reference evidence="2" key="3">
    <citation type="submission" date="2020-03" db="EMBL/GenBank/DDBJ databases">
        <title>Sequencing and Assembly of Multiple Reported Metal-Biooxidizing Members of the Extremely Thermoacidophilic Archaeal Family Sulfolobaceae.</title>
        <authorList>
            <person name="Counts J.A."/>
            <person name="Kelly R.M."/>
        </authorList>
    </citation>
    <scope>NUCLEOTIDE SEQUENCE [LARGE SCALE GENOMIC DNA]</scope>
    <source>
        <strain evidence="2">HO1-1</strain>
    </source>
</reference>
<dbReference type="RefSeq" id="WP_054836512.1">
    <property type="nucleotide sequence ID" value="NZ_BBBA01000005.1"/>
</dbReference>
<keyword evidence="2" id="KW-1185">Reference proteome</keyword>
<protein>
    <submittedName>
        <fullName evidence="1">Uncharacterized protein</fullName>
    </submittedName>
</protein>
<dbReference type="STRING" id="1293036.GCA_001315825_01124"/>
<proteinExistence type="predicted"/>
<evidence type="ECO:0000313" key="2">
    <source>
        <dbReference type="Proteomes" id="UP000247586"/>
    </source>
</evidence>
<organism evidence="1 2">
    <name type="scientific">Metallosphaera hakonensis JCM 8857 = DSM 7519</name>
    <dbReference type="NCBI Taxonomy" id="1293036"/>
    <lineage>
        <taxon>Archaea</taxon>
        <taxon>Thermoproteota</taxon>
        <taxon>Thermoprotei</taxon>
        <taxon>Sulfolobales</taxon>
        <taxon>Sulfolobaceae</taxon>
        <taxon>Metallosphaera</taxon>
    </lineage>
</organism>
<dbReference type="OrthoDB" id="55635at2157"/>
<dbReference type="EMBL" id="CP029287">
    <property type="protein sequence ID" value="AWS00555.1"/>
    <property type="molecule type" value="Genomic_DNA"/>
</dbReference>
<reference evidence="1 2" key="1">
    <citation type="submission" date="2018-05" db="EMBL/GenBank/DDBJ databases">
        <title>Complete Genome Sequences of Extremely Thermoacidophilic, Metal-Mobilizing Type-Strain Members of the Archaeal Family Sulfolobaceae: Acidianus brierleyi DSM-1651T, Acidianus sulfidivorans DSM-18786T, Metallosphaera hakonensis DSM-7519T, and Metallosphaera prunae DSM-10039T.</title>
        <authorList>
            <person name="Counts J.A."/>
            <person name="Kelly R.M."/>
        </authorList>
    </citation>
    <scope>NUCLEOTIDE SEQUENCE [LARGE SCALE GENOMIC DNA]</scope>
    <source>
        <strain evidence="1 2">HO1-1</strain>
    </source>
</reference>
<evidence type="ECO:0000313" key="1">
    <source>
        <dbReference type="EMBL" id="AWS00555.1"/>
    </source>
</evidence>
<dbReference type="GeneID" id="36834585"/>
<name>A0A2U9IWX9_9CREN</name>